<evidence type="ECO:0000313" key="3">
    <source>
        <dbReference type="Proteomes" id="UP001497480"/>
    </source>
</evidence>
<feature type="compositionally biased region" description="Polar residues" evidence="1">
    <location>
        <begin position="42"/>
        <end position="56"/>
    </location>
</feature>
<protein>
    <submittedName>
        <fullName evidence="2">Uncharacterized protein</fullName>
    </submittedName>
</protein>
<reference evidence="2 3" key="1">
    <citation type="submission" date="2024-03" db="EMBL/GenBank/DDBJ databases">
        <authorList>
            <person name="Martinez-Hernandez J."/>
        </authorList>
    </citation>
    <scope>NUCLEOTIDE SEQUENCE [LARGE SCALE GENOMIC DNA]</scope>
</reference>
<dbReference type="PANTHER" id="PTHR38223">
    <property type="match status" value="1"/>
</dbReference>
<evidence type="ECO:0000256" key="1">
    <source>
        <dbReference type="SAM" id="MobiDB-lite"/>
    </source>
</evidence>
<dbReference type="AlphaFoldDB" id="A0AAV1XY23"/>
<dbReference type="Proteomes" id="UP001497480">
    <property type="component" value="Unassembled WGS sequence"/>
</dbReference>
<feature type="compositionally biased region" description="Polar residues" evidence="1">
    <location>
        <begin position="63"/>
        <end position="73"/>
    </location>
</feature>
<keyword evidence="3" id="KW-1185">Reference proteome</keyword>
<accession>A0AAV1XY23</accession>
<organism evidence="2 3">
    <name type="scientific">Lupinus luteus</name>
    <name type="common">European yellow lupine</name>
    <dbReference type="NCBI Taxonomy" id="3873"/>
    <lineage>
        <taxon>Eukaryota</taxon>
        <taxon>Viridiplantae</taxon>
        <taxon>Streptophyta</taxon>
        <taxon>Embryophyta</taxon>
        <taxon>Tracheophyta</taxon>
        <taxon>Spermatophyta</taxon>
        <taxon>Magnoliopsida</taxon>
        <taxon>eudicotyledons</taxon>
        <taxon>Gunneridae</taxon>
        <taxon>Pentapetalae</taxon>
        <taxon>rosids</taxon>
        <taxon>fabids</taxon>
        <taxon>Fabales</taxon>
        <taxon>Fabaceae</taxon>
        <taxon>Papilionoideae</taxon>
        <taxon>50 kb inversion clade</taxon>
        <taxon>genistoids sensu lato</taxon>
        <taxon>core genistoids</taxon>
        <taxon>Genisteae</taxon>
        <taxon>Lupinus</taxon>
    </lineage>
</organism>
<comment type="caution">
    <text evidence="2">The sequence shown here is derived from an EMBL/GenBank/DDBJ whole genome shotgun (WGS) entry which is preliminary data.</text>
</comment>
<feature type="region of interest" description="Disordered" evidence="1">
    <location>
        <begin position="37"/>
        <end position="56"/>
    </location>
</feature>
<feature type="compositionally biased region" description="Basic and acidic residues" evidence="1">
    <location>
        <begin position="74"/>
        <end position="83"/>
    </location>
</feature>
<name>A0AAV1XY23_LUPLU</name>
<gene>
    <name evidence="2" type="ORF">LLUT_LOCUS27675</name>
</gene>
<proteinExistence type="predicted"/>
<evidence type="ECO:0000313" key="2">
    <source>
        <dbReference type="EMBL" id="CAL0326615.1"/>
    </source>
</evidence>
<dbReference type="EMBL" id="CAXHTB010000019">
    <property type="protein sequence ID" value="CAL0326615.1"/>
    <property type="molecule type" value="Genomic_DNA"/>
</dbReference>
<feature type="region of interest" description="Disordered" evidence="1">
    <location>
        <begin position="63"/>
        <end position="83"/>
    </location>
</feature>
<sequence>MAGLQQYNFFPTDFFYPKPQPSSNPIVMLPLHKPNIEDKNQHQQPLPKSMVKATTPSTSPIVYTHKSQQSLTRVDNKGPKFST</sequence>
<dbReference type="PANTHER" id="PTHR38223:SF1">
    <property type="match status" value="1"/>
</dbReference>